<feature type="domain" description="Large ribosomal subunit protein uL23 N-terminal" evidence="5">
    <location>
        <begin position="17"/>
        <end position="51"/>
    </location>
</feature>
<evidence type="ECO:0000256" key="1">
    <source>
        <dbReference type="ARBA" id="ARBA00006700"/>
    </source>
</evidence>
<organism evidence="6 7">
    <name type="scientific">Saguinus oedipus</name>
    <name type="common">Cotton-top tamarin</name>
    <name type="synonym">Oedipomidas oedipus</name>
    <dbReference type="NCBI Taxonomy" id="9490"/>
    <lineage>
        <taxon>Eukaryota</taxon>
        <taxon>Metazoa</taxon>
        <taxon>Chordata</taxon>
        <taxon>Craniata</taxon>
        <taxon>Vertebrata</taxon>
        <taxon>Euteleostomi</taxon>
        <taxon>Mammalia</taxon>
        <taxon>Eutheria</taxon>
        <taxon>Euarchontoglires</taxon>
        <taxon>Primates</taxon>
        <taxon>Haplorrhini</taxon>
        <taxon>Platyrrhini</taxon>
        <taxon>Cebidae</taxon>
        <taxon>Callitrichinae</taxon>
        <taxon>Saguinus</taxon>
    </lineage>
</organism>
<sequence length="135" mass="14594">MMLKVMKEAPVLPQAKAEAKALKLKKAVLKGVHSHKEKKSHMSSTFQCPRTSSAECSQEKLAGPLRHHQLISLTPELAMKKTGDKHTLVLIADAKASKRHTQQAVKKPSDADAATVNTLLGPDGEEKADIPLATD</sequence>
<evidence type="ECO:0000256" key="4">
    <source>
        <dbReference type="SAM" id="MobiDB-lite"/>
    </source>
</evidence>
<feature type="region of interest" description="Disordered" evidence="4">
    <location>
        <begin position="32"/>
        <end position="51"/>
    </location>
</feature>
<dbReference type="InterPro" id="IPR005633">
    <property type="entry name" value="Ribosomal_uL23_N"/>
</dbReference>
<dbReference type="Proteomes" id="UP001266305">
    <property type="component" value="Unassembled WGS sequence"/>
</dbReference>
<dbReference type="EMBL" id="JASSZA010000008">
    <property type="protein sequence ID" value="KAK2104718.1"/>
    <property type="molecule type" value="Genomic_DNA"/>
</dbReference>
<feature type="compositionally biased region" description="Basic residues" evidence="4">
    <location>
        <begin position="32"/>
        <end position="41"/>
    </location>
</feature>
<keyword evidence="2" id="KW-0689">Ribosomal protein</keyword>
<reference evidence="6 7" key="1">
    <citation type="submission" date="2023-05" db="EMBL/GenBank/DDBJ databases">
        <title>B98-5 Cell Line De Novo Hybrid Assembly: An Optical Mapping Approach.</title>
        <authorList>
            <person name="Kananen K."/>
            <person name="Auerbach J.A."/>
            <person name="Kautto E."/>
            <person name="Blachly J.S."/>
        </authorList>
    </citation>
    <scope>NUCLEOTIDE SEQUENCE [LARGE SCALE GENOMIC DNA]</scope>
    <source>
        <strain evidence="6">B95-8</strain>
        <tissue evidence="6">Cell line</tissue>
    </source>
</reference>
<name>A0ABQ9V5R3_SAGOE</name>
<comment type="caution">
    <text evidence="6">The sequence shown here is derived from an EMBL/GenBank/DDBJ whole genome shotgun (WGS) entry which is preliminary data.</text>
</comment>
<feature type="region of interest" description="Disordered" evidence="4">
    <location>
        <begin position="96"/>
        <end position="135"/>
    </location>
</feature>
<evidence type="ECO:0000256" key="3">
    <source>
        <dbReference type="ARBA" id="ARBA00023274"/>
    </source>
</evidence>
<dbReference type="Gene3D" id="3.30.70.330">
    <property type="match status" value="1"/>
</dbReference>
<protein>
    <recommendedName>
        <fullName evidence="5">Large ribosomal subunit protein uL23 N-terminal domain-containing protein</fullName>
    </recommendedName>
</protein>
<dbReference type="PANTHER" id="PTHR11620">
    <property type="entry name" value="60S RIBOSOMAL PROTEIN L23A"/>
    <property type="match status" value="1"/>
</dbReference>
<keyword evidence="3" id="KW-0687">Ribonucleoprotein</keyword>
<evidence type="ECO:0000256" key="2">
    <source>
        <dbReference type="ARBA" id="ARBA00022980"/>
    </source>
</evidence>
<evidence type="ECO:0000313" key="6">
    <source>
        <dbReference type="EMBL" id="KAK2104718.1"/>
    </source>
</evidence>
<evidence type="ECO:0000313" key="7">
    <source>
        <dbReference type="Proteomes" id="UP001266305"/>
    </source>
</evidence>
<evidence type="ECO:0000259" key="5">
    <source>
        <dbReference type="Pfam" id="PF03939"/>
    </source>
</evidence>
<comment type="similarity">
    <text evidence="1">Belongs to the universal ribosomal protein uL23 family.</text>
</comment>
<keyword evidence="7" id="KW-1185">Reference proteome</keyword>
<gene>
    <name evidence="6" type="ORF">P7K49_018574</name>
</gene>
<dbReference type="SUPFAM" id="SSF54189">
    <property type="entry name" value="Ribosomal proteins S24e, L23 and L15e"/>
    <property type="match status" value="1"/>
</dbReference>
<accession>A0ABQ9V5R3</accession>
<dbReference type="Pfam" id="PF03939">
    <property type="entry name" value="Ribosomal_L23eN"/>
    <property type="match status" value="1"/>
</dbReference>
<proteinExistence type="inferred from homology"/>
<dbReference type="InterPro" id="IPR012678">
    <property type="entry name" value="Ribosomal_uL23/eL15/eS24_sf"/>
</dbReference>
<dbReference type="InterPro" id="IPR013025">
    <property type="entry name" value="Ribosomal_uL23-like"/>
</dbReference>
<dbReference type="InterPro" id="IPR012677">
    <property type="entry name" value="Nucleotide-bd_a/b_plait_sf"/>
</dbReference>